<dbReference type="AlphaFoldDB" id="A0A1X7A9W7"/>
<keyword evidence="6 9" id="KW-1133">Transmembrane helix</keyword>
<comment type="subcellular location">
    <subcellularLocation>
        <location evidence="1 9">Cell inner membrane</location>
        <topology evidence="1 9">Multi-pass membrane protein</topology>
    </subcellularLocation>
</comment>
<keyword evidence="3" id="KW-1003">Cell membrane</keyword>
<dbReference type="GO" id="GO:0005886">
    <property type="term" value="C:plasma membrane"/>
    <property type="evidence" value="ECO:0007669"/>
    <property type="project" value="UniProtKB-SubCell"/>
</dbReference>
<evidence type="ECO:0000256" key="1">
    <source>
        <dbReference type="ARBA" id="ARBA00004429"/>
    </source>
</evidence>
<dbReference type="Proteomes" id="UP000193061">
    <property type="component" value="Unassembled WGS sequence"/>
</dbReference>
<keyword evidence="7 9" id="KW-0472">Membrane</keyword>
<feature type="transmembrane region" description="Helical" evidence="9">
    <location>
        <begin position="140"/>
        <end position="161"/>
    </location>
</feature>
<evidence type="ECO:0000259" key="10">
    <source>
        <dbReference type="Pfam" id="PF04290"/>
    </source>
</evidence>
<sequence>MSNSDNRHVSETAIARMLRNLRRGAAIFAGFAMLAMMLTGALDVFGTNALASPIPAAFEFMATMMVIVIFFSIALAQAQRAHIQVTVLTDHLPKPLRKLTEILQYLCNLTFFALIAWFGWKSGLRGYEVGEYVSGAINFPIWPARFALALGASLMVLQCVYDLFACLTGRNDATETERAVERESQLP</sequence>
<organism evidence="11 12">
    <name type="scientific">Roseovarius albus</name>
    <dbReference type="NCBI Taxonomy" id="1247867"/>
    <lineage>
        <taxon>Bacteria</taxon>
        <taxon>Pseudomonadati</taxon>
        <taxon>Pseudomonadota</taxon>
        <taxon>Alphaproteobacteria</taxon>
        <taxon>Rhodobacterales</taxon>
        <taxon>Roseobacteraceae</taxon>
        <taxon>Roseovarius</taxon>
    </lineage>
</organism>
<comment type="similarity">
    <text evidence="8 9">Belongs to the TRAP transporter small permease family.</text>
</comment>
<evidence type="ECO:0000256" key="3">
    <source>
        <dbReference type="ARBA" id="ARBA00022475"/>
    </source>
</evidence>
<evidence type="ECO:0000256" key="8">
    <source>
        <dbReference type="ARBA" id="ARBA00038436"/>
    </source>
</evidence>
<reference evidence="11 12" key="1">
    <citation type="submission" date="2017-03" db="EMBL/GenBank/DDBJ databases">
        <authorList>
            <person name="Afonso C.L."/>
            <person name="Miller P.J."/>
            <person name="Scott M.A."/>
            <person name="Spackman E."/>
            <person name="Goraichik I."/>
            <person name="Dimitrov K.M."/>
            <person name="Suarez D.L."/>
            <person name="Swayne D.E."/>
        </authorList>
    </citation>
    <scope>NUCLEOTIDE SEQUENCE [LARGE SCALE GENOMIC DNA]</scope>
    <source>
        <strain evidence="11 12">CECT 7450</strain>
    </source>
</reference>
<dbReference type="OrthoDB" id="4250245at2"/>
<evidence type="ECO:0000256" key="5">
    <source>
        <dbReference type="ARBA" id="ARBA00022692"/>
    </source>
</evidence>
<dbReference type="GO" id="GO:0022857">
    <property type="term" value="F:transmembrane transporter activity"/>
    <property type="evidence" value="ECO:0007669"/>
    <property type="project" value="UniProtKB-UniRule"/>
</dbReference>
<keyword evidence="5 9" id="KW-0812">Transmembrane</keyword>
<feature type="transmembrane region" description="Helical" evidence="9">
    <location>
        <begin position="54"/>
        <end position="76"/>
    </location>
</feature>
<evidence type="ECO:0000256" key="9">
    <source>
        <dbReference type="RuleBase" id="RU369079"/>
    </source>
</evidence>
<feature type="domain" description="Tripartite ATP-independent periplasmic transporters DctQ component" evidence="10">
    <location>
        <begin position="36"/>
        <end position="167"/>
    </location>
</feature>
<evidence type="ECO:0000256" key="2">
    <source>
        <dbReference type="ARBA" id="ARBA00022448"/>
    </source>
</evidence>
<comment type="function">
    <text evidence="9">Part of the tripartite ATP-independent periplasmic (TRAP) transport system.</text>
</comment>
<dbReference type="PANTHER" id="PTHR35011:SF10">
    <property type="entry name" value="TRAP TRANSPORTER SMALL PERMEASE PROTEIN"/>
    <property type="match status" value="1"/>
</dbReference>
<dbReference type="RefSeq" id="WP_085807813.1">
    <property type="nucleotide sequence ID" value="NZ_FWFX01000025.1"/>
</dbReference>
<evidence type="ECO:0000313" key="12">
    <source>
        <dbReference type="Proteomes" id="UP000193061"/>
    </source>
</evidence>
<protein>
    <recommendedName>
        <fullName evidence="9">TRAP transporter small permease protein</fullName>
    </recommendedName>
</protein>
<dbReference type="EMBL" id="FWFX01000025">
    <property type="protein sequence ID" value="SLN73790.1"/>
    <property type="molecule type" value="Genomic_DNA"/>
</dbReference>
<keyword evidence="2 9" id="KW-0813">Transport</keyword>
<proteinExistence type="inferred from homology"/>
<feature type="transmembrane region" description="Helical" evidence="9">
    <location>
        <begin position="21"/>
        <end position="42"/>
    </location>
</feature>
<keyword evidence="12" id="KW-1185">Reference proteome</keyword>
<evidence type="ECO:0000256" key="7">
    <source>
        <dbReference type="ARBA" id="ARBA00023136"/>
    </source>
</evidence>
<gene>
    <name evidence="11" type="ORF">ROA7450_04176</name>
</gene>
<evidence type="ECO:0000256" key="4">
    <source>
        <dbReference type="ARBA" id="ARBA00022519"/>
    </source>
</evidence>
<dbReference type="Pfam" id="PF04290">
    <property type="entry name" value="DctQ"/>
    <property type="match status" value="1"/>
</dbReference>
<name>A0A1X7A9W7_9RHOB</name>
<dbReference type="InterPro" id="IPR055348">
    <property type="entry name" value="DctQ"/>
</dbReference>
<dbReference type="GO" id="GO:0015740">
    <property type="term" value="P:C4-dicarboxylate transport"/>
    <property type="evidence" value="ECO:0007669"/>
    <property type="project" value="TreeGrafter"/>
</dbReference>
<accession>A0A1X7A9W7</accession>
<evidence type="ECO:0000313" key="11">
    <source>
        <dbReference type="EMBL" id="SLN73790.1"/>
    </source>
</evidence>
<keyword evidence="4 9" id="KW-0997">Cell inner membrane</keyword>
<dbReference type="InterPro" id="IPR007387">
    <property type="entry name" value="TRAP_DctQ"/>
</dbReference>
<evidence type="ECO:0000256" key="6">
    <source>
        <dbReference type="ARBA" id="ARBA00022989"/>
    </source>
</evidence>
<dbReference type="PANTHER" id="PTHR35011">
    <property type="entry name" value="2,3-DIKETO-L-GULONATE TRAP TRANSPORTER SMALL PERMEASE PROTEIN YIAM"/>
    <property type="match status" value="1"/>
</dbReference>
<feature type="transmembrane region" description="Helical" evidence="9">
    <location>
        <begin position="102"/>
        <end position="120"/>
    </location>
</feature>
<comment type="subunit">
    <text evidence="9">The complex comprises the extracytoplasmic solute receptor protein and the two transmembrane proteins.</text>
</comment>